<feature type="region of interest" description="Disordered" evidence="1">
    <location>
        <begin position="1"/>
        <end position="25"/>
    </location>
</feature>
<dbReference type="WBParaSite" id="PDA_v2.g101.t1">
    <property type="protein sequence ID" value="PDA_v2.g101.t1"/>
    <property type="gene ID" value="PDA_v2.g101"/>
</dbReference>
<evidence type="ECO:0000313" key="2">
    <source>
        <dbReference type="Proteomes" id="UP000887578"/>
    </source>
</evidence>
<feature type="compositionally biased region" description="Low complexity" evidence="1">
    <location>
        <begin position="12"/>
        <end position="25"/>
    </location>
</feature>
<reference evidence="3" key="1">
    <citation type="submission" date="2022-11" db="UniProtKB">
        <authorList>
            <consortium name="WormBaseParasite"/>
        </authorList>
    </citation>
    <scope>IDENTIFICATION</scope>
</reference>
<keyword evidence="2" id="KW-1185">Reference proteome</keyword>
<evidence type="ECO:0000313" key="3">
    <source>
        <dbReference type="WBParaSite" id="PDA_v2.g101.t1"/>
    </source>
</evidence>
<feature type="compositionally biased region" description="Polar residues" evidence="1">
    <location>
        <begin position="1"/>
        <end position="11"/>
    </location>
</feature>
<protein>
    <submittedName>
        <fullName evidence="3">Uncharacterized protein</fullName>
    </submittedName>
</protein>
<evidence type="ECO:0000256" key="1">
    <source>
        <dbReference type="SAM" id="MobiDB-lite"/>
    </source>
</evidence>
<dbReference type="AlphaFoldDB" id="A0A914P4W0"/>
<organism evidence="2 3">
    <name type="scientific">Panagrolaimus davidi</name>
    <dbReference type="NCBI Taxonomy" id="227884"/>
    <lineage>
        <taxon>Eukaryota</taxon>
        <taxon>Metazoa</taxon>
        <taxon>Ecdysozoa</taxon>
        <taxon>Nematoda</taxon>
        <taxon>Chromadorea</taxon>
        <taxon>Rhabditida</taxon>
        <taxon>Tylenchina</taxon>
        <taxon>Panagrolaimomorpha</taxon>
        <taxon>Panagrolaimoidea</taxon>
        <taxon>Panagrolaimidae</taxon>
        <taxon>Panagrolaimus</taxon>
    </lineage>
</organism>
<name>A0A914P4W0_9BILA</name>
<dbReference type="Proteomes" id="UP000887578">
    <property type="component" value="Unplaced"/>
</dbReference>
<proteinExistence type="predicted"/>
<accession>A0A914P4W0</accession>
<sequence>MRKPLNQSIIKSTESSGAGAGSTNNSSVERANLLKQVFAAPSKITTHNLQPSYPDIAPSFVEIKKKGLCVHGYVQIVEDAADENHNGTFSLLETNIANLINEALVTGNLLTCPISSHSFHQILTTLQIIDLRYLNFHLTDNLLLRDLEEIIAMNSNLKSIDLTAPAVENGEYQEMLFLMAGVPKVTLNITSLKLRDLALTPHCGRHFSTLKISELSEKPSGADCVALLNNYVSINGTLELRFDSEKDADAVSDEVDDVERPFQLQKRLILLFDLDSDDERCGDENDITHDL</sequence>